<accession>B3PJP2</accession>
<dbReference type="InterPro" id="IPR036397">
    <property type="entry name" value="RNaseH_sf"/>
</dbReference>
<reference evidence="1 2" key="1">
    <citation type="journal article" date="2008" name="J. Bacteriol.">
        <title>Insights into plant cell wall degradation from the genome sequence of the soil bacterium Cellvibrio japonicus.</title>
        <authorList>
            <person name="Deboy R.T."/>
            <person name="Mongodin E.F."/>
            <person name="Fouts D.E."/>
            <person name="Tailford L.E."/>
            <person name="Khouri H."/>
            <person name="Emerson J.B."/>
            <person name="Mohamoud Y."/>
            <person name="Watkins K."/>
            <person name="Henrissat B."/>
            <person name="Gilbert H.J."/>
            <person name="Nelson K.E."/>
        </authorList>
    </citation>
    <scope>NUCLEOTIDE SEQUENCE [LARGE SCALE GENOMIC DNA]</scope>
    <source>
        <strain evidence="1 2">Ueda107</strain>
    </source>
</reference>
<evidence type="ECO:0000313" key="1">
    <source>
        <dbReference type="EMBL" id="ACE84299.1"/>
    </source>
</evidence>
<evidence type="ECO:0000313" key="2">
    <source>
        <dbReference type="Proteomes" id="UP000001036"/>
    </source>
</evidence>
<dbReference type="RefSeq" id="WP_012486326.1">
    <property type="nucleotide sequence ID" value="NC_010995.1"/>
</dbReference>
<protein>
    <recommendedName>
        <fullName evidence="3">Exonuclease domain-containing protein</fullName>
    </recommendedName>
</protein>
<keyword evidence="2" id="KW-1185">Reference proteome</keyword>
<dbReference type="eggNOG" id="COG0847">
    <property type="taxonomic scope" value="Bacteria"/>
</dbReference>
<dbReference type="InterPro" id="IPR012337">
    <property type="entry name" value="RNaseH-like_sf"/>
</dbReference>
<dbReference type="STRING" id="498211.CJA_0650"/>
<dbReference type="OrthoDB" id="5705783at2"/>
<dbReference type="Proteomes" id="UP000001036">
    <property type="component" value="Chromosome"/>
</dbReference>
<sequence length="181" mass="20348">MRKHPCPAIIDIEASGFGAHSYPIEIGAVNARGDRYCALIQPQPDWTHWSEQAQRIHGIARELALNSGKPARQVCAELNQFLGAITCYSDAWTHDSPWLTRLFFAGRTNPSFHLSPIELIASEDQLLCWDETKQRLQQQLAIRRHRASGDAYLIQQTYLATRQLANCPTKVAERRAAGKGL</sequence>
<name>B3PJP2_CELJU</name>
<evidence type="ECO:0008006" key="3">
    <source>
        <dbReference type="Google" id="ProtNLM"/>
    </source>
</evidence>
<gene>
    <name evidence="1" type="ordered locus">CJA_0650</name>
</gene>
<dbReference type="EMBL" id="CP000934">
    <property type="protein sequence ID" value="ACE84299.1"/>
    <property type="molecule type" value="Genomic_DNA"/>
</dbReference>
<dbReference type="GO" id="GO:0003676">
    <property type="term" value="F:nucleic acid binding"/>
    <property type="evidence" value="ECO:0007669"/>
    <property type="project" value="InterPro"/>
</dbReference>
<proteinExistence type="predicted"/>
<dbReference type="SUPFAM" id="SSF53098">
    <property type="entry name" value="Ribonuclease H-like"/>
    <property type="match status" value="1"/>
</dbReference>
<dbReference type="AlphaFoldDB" id="B3PJP2"/>
<dbReference type="Gene3D" id="3.30.420.10">
    <property type="entry name" value="Ribonuclease H-like superfamily/Ribonuclease H"/>
    <property type="match status" value="1"/>
</dbReference>
<organism evidence="1 2">
    <name type="scientific">Cellvibrio japonicus (strain Ueda107)</name>
    <name type="common">Pseudomonas fluorescens subsp. cellulosa</name>
    <dbReference type="NCBI Taxonomy" id="498211"/>
    <lineage>
        <taxon>Bacteria</taxon>
        <taxon>Pseudomonadati</taxon>
        <taxon>Pseudomonadota</taxon>
        <taxon>Gammaproteobacteria</taxon>
        <taxon>Cellvibrionales</taxon>
        <taxon>Cellvibrionaceae</taxon>
        <taxon>Cellvibrio</taxon>
    </lineage>
</organism>
<dbReference type="HOGENOM" id="CLU_117593_1_0_6"/>
<dbReference type="KEGG" id="cja:CJA_0650"/>